<name>A0A644Y1K1_9ZZZZ</name>
<proteinExistence type="predicted"/>
<organism evidence="1">
    <name type="scientific">bioreactor metagenome</name>
    <dbReference type="NCBI Taxonomy" id="1076179"/>
    <lineage>
        <taxon>unclassified sequences</taxon>
        <taxon>metagenomes</taxon>
        <taxon>ecological metagenomes</taxon>
    </lineage>
</organism>
<reference evidence="1" key="1">
    <citation type="submission" date="2019-08" db="EMBL/GenBank/DDBJ databases">
        <authorList>
            <person name="Kucharzyk K."/>
            <person name="Murdoch R.W."/>
            <person name="Higgins S."/>
            <person name="Loffler F."/>
        </authorList>
    </citation>
    <scope>NUCLEOTIDE SEQUENCE</scope>
</reference>
<comment type="caution">
    <text evidence="1">The sequence shown here is derived from an EMBL/GenBank/DDBJ whole genome shotgun (WGS) entry which is preliminary data.</text>
</comment>
<sequence>MDGRPVILHIFVHLGAGHVGHFAGVRAAAYADISLHLCHKRSVHLGTALELFNIAVHDDFTVVGLVAKPQKRIAACGVHRFDQGAGQVFVSTNALDEYVFARLYRAGKIHQPVGQLQDTRVKHIHSSKRSDSLCCSKRLIRRTSYYYTR</sequence>
<dbReference type="AlphaFoldDB" id="A0A644Y1K1"/>
<protein>
    <submittedName>
        <fullName evidence="1">Uncharacterized protein</fullName>
    </submittedName>
</protein>
<gene>
    <name evidence="1" type="ORF">SDC9_66543</name>
</gene>
<evidence type="ECO:0000313" key="1">
    <source>
        <dbReference type="EMBL" id="MPM20114.1"/>
    </source>
</evidence>
<dbReference type="EMBL" id="VSSQ01003315">
    <property type="protein sequence ID" value="MPM20114.1"/>
    <property type="molecule type" value="Genomic_DNA"/>
</dbReference>
<accession>A0A644Y1K1</accession>